<evidence type="ECO:0000313" key="3">
    <source>
        <dbReference type="Proteomes" id="UP001432027"/>
    </source>
</evidence>
<sequence>VSGYAKEALPFFFLLYFTSFCSIVRTAEYLYYLKFIGTTISRNFCTVLAHTYYTAEVLPQQMQMIVIVNMYSEKFRGRSLKSRILWSSAGSVVGVAILLNTVQFFIGARSPSFHCLPFNINYSLNDLYHHLGYAILFANVGMTAHLVFGKPGSPGVPNLCEKTRRSMHQSLFVHSSCSLGAMLPHAVYAHAYEYPFFLLSFTVNLYEYFHTLSAGILASVFIIVMPFLRSSIVESISQLSERCLRALRR</sequence>
<protein>
    <recommendedName>
        <fullName evidence="4">G protein-coupled receptor</fullName>
    </recommendedName>
</protein>
<dbReference type="Proteomes" id="UP001432027">
    <property type="component" value="Unassembled WGS sequence"/>
</dbReference>
<organism evidence="2 3">
    <name type="scientific">Pristionchus entomophagus</name>
    <dbReference type="NCBI Taxonomy" id="358040"/>
    <lineage>
        <taxon>Eukaryota</taxon>
        <taxon>Metazoa</taxon>
        <taxon>Ecdysozoa</taxon>
        <taxon>Nematoda</taxon>
        <taxon>Chromadorea</taxon>
        <taxon>Rhabditida</taxon>
        <taxon>Rhabditina</taxon>
        <taxon>Diplogasteromorpha</taxon>
        <taxon>Diplogasteroidea</taxon>
        <taxon>Neodiplogasteridae</taxon>
        <taxon>Pristionchus</taxon>
    </lineage>
</organism>
<keyword evidence="1" id="KW-1133">Transmembrane helix</keyword>
<feature type="transmembrane region" description="Helical" evidence="1">
    <location>
        <begin position="127"/>
        <end position="149"/>
    </location>
</feature>
<evidence type="ECO:0008006" key="4">
    <source>
        <dbReference type="Google" id="ProtNLM"/>
    </source>
</evidence>
<name>A0AAV5UNF7_9BILA</name>
<feature type="transmembrane region" description="Helical" evidence="1">
    <location>
        <begin position="12"/>
        <end position="32"/>
    </location>
</feature>
<feature type="non-terminal residue" evidence="2">
    <location>
        <position position="1"/>
    </location>
</feature>
<reference evidence="2" key="1">
    <citation type="submission" date="2023-10" db="EMBL/GenBank/DDBJ databases">
        <title>Genome assembly of Pristionchus species.</title>
        <authorList>
            <person name="Yoshida K."/>
            <person name="Sommer R.J."/>
        </authorList>
    </citation>
    <scope>NUCLEOTIDE SEQUENCE</scope>
    <source>
        <strain evidence="2">RS0144</strain>
    </source>
</reference>
<accession>A0AAV5UNF7</accession>
<proteinExistence type="predicted"/>
<dbReference type="AlphaFoldDB" id="A0AAV5UNF7"/>
<feature type="transmembrane region" description="Helical" evidence="1">
    <location>
        <begin position="84"/>
        <end position="107"/>
    </location>
</feature>
<evidence type="ECO:0000313" key="2">
    <source>
        <dbReference type="EMBL" id="GMT07827.1"/>
    </source>
</evidence>
<keyword evidence="3" id="KW-1185">Reference proteome</keyword>
<dbReference type="EMBL" id="BTSX01000006">
    <property type="protein sequence ID" value="GMT07827.1"/>
    <property type="molecule type" value="Genomic_DNA"/>
</dbReference>
<gene>
    <name evidence="2" type="ORF">PENTCL1PPCAC_30001</name>
</gene>
<feature type="transmembrane region" description="Helical" evidence="1">
    <location>
        <begin position="208"/>
        <end position="228"/>
    </location>
</feature>
<feature type="transmembrane region" description="Helical" evidence="1">
    <location>
        <begin position="170"/>
        <end position="188"/>
    </location>
</feature>
<keyword evidence="1" id="KW-0472">Membrane</keyword>
<keyword evidence="1" id="KW-0812">Transmembrane</keyword>
<evidence type="ECO:0000256" key="1">
    <source>
        <dbReference type="SAM" id="Phobius"/>
    </source>
</evidence>
<comment type="caution">
    <text evidence="2">The sequence shown here is derived from an EMBL/GenBank/DDBJ whole genome shotgun (WGS) entry which is preliminary data.</text>
</comment>